<dbReference type="PANTHER" id="PTHR43163:SF9">
    <property type="entry name" value="ABC TRANSPORTER PERMEASE PROTEIN"/>
    <property type="match status" value="1"/>
</dbReference>
<evidence type="ECO:0000256" key="5">
    <source>
        <dbReference type="ARBA" id="ARBA00022989"/>
    </source>
</evidence>
<keyword evidence="4 7" id="KW-0812">Transmembrane</keyword>
<evidence type="ECO:0000256" key="6">
    <source>
        <dbReference type="ARBA" id="ARBA00023136"/>
    </source>
</evidence>
<keyword evidence="6 7" id="KW-0472">Membrane</keyword>
<feature type="domain" description="ABC transmembrane type-1" evidence="8">
    <location>
        <begin position="82"/>
        <end position="145"/>
    </location>
</feature>
<keyword evidence="5 7" id="KW-1133">Transmembrane helix</keyword>
<evidence type="ECO:0000313" key="9">
    <source>
        <dbReference type="EMBL" id="SMO95370.1"/>
    </source>
</evidence>
<feature type="transmembrane region" description="Helical" evidence="7">
    <location>
        <begin position="124"/>
        <end position="147"/>
    </location>
</feature>
<accession>A0A521FIH6</accession>
<protein>
    <submittedName>
        <fullName evidence="9">Binding-protein-dependent transport system inner membrane component</fullName>
    </submittedName>
</protein>
<dbReference type="PANTHER" id="PTHR43163">
    <property type="entry name" value="DIPEPTIDE TRANSPORT SYSTEM PERMEASE PROTEIN DPPB-RELATED"/>
    <property type="match status" value="1"/>
</dbReference>
<keyword evidence="3" id="KW-1003">Cell membrane</keyword>
<keyword evidence="10" id="KW-1185">Reference proteome</keyword>
<evidence type="ECO:0000313" key="10">
    <source>
        <dbReference type="Proteomes" id="UP000316030"/>
    </source>
</evidence>
<evidence type="ECO:0000256" key="1">
    <source>
        <dbReference type="ARBA" id="ARBA00004651"/>
    </source>
</evidence>
<evidence type="ECO:0000256" key="4">
    <source>
        <dbReference type="ARBA" id="ARBA00022692"/>
    </source>
</evidence>
<dbReference type="AlphaFoldDB" id="A0A521FIH6"/>
<sequence>MDDSAQCGRKYIHPDCNQIIWKIKVRVVQIGVVYSRAKQKHCRFGLIPKPAKVLRPSHRELTGMIRYVLGFQSLDNKCCGLRIIFTMAGVQAGQLVAGTILTETVFAWPGIGRFMYDSLISRDYNVVIGVFIVTSLIVILMNCLVAGDSGFVSRAPLRPIPAS</sequence>
<dbReference type="EMBL" id="FXTO01000030">
    <property type="protein sequence ID" value="SMO95370.1"/>
    <property type="molecule type" value="Genomic_DNA"/>
</dbReference>
<gene>
    <name evidence="9" type="ORF">SAMN06265173_1301</name>
</gene>
<evidence type="ECO:0000256" key="3">
    <source>
        <dbReference type="ARBA" id="ARBA00022475"/>
    </source>
</evidence>
<keyword evidence="2" id="KW-0813">Transport</keyword>
<dbReference type="Pfam" id="PF00528">
    <property type="entry name" value="BPD_transp_1"/>
    <property type="match status" value="1"/>
</dbReference>
<dbReference type="GO" id="GO:0055085">
    <property type="term" value="P:transmembrane transport"/>
    <property type="evidence" value="ECO:0007669"/>
    <property type="project" value="InterPro"/>
</dbReference>
<dbReference type="InterPro" id="IPR000515">
    <property type="entry name" value="MetI-like"/>
</dbReference>
<comment type="subcellular location">
    <subcellularLocation>
        <location evidence="1">Cell membrane</location>
        <topology evidence="1">Multi-pass membrane protein</topology>
    </subcellularLocation>
</comment>
<dbReference type="Proteomes" id="UP000316030">
    <property type="component" value="Unassembled WGS sequence"/>
</dbReference>
<evidence type="ECO:0000259" key="8">
    <source>
        <dbReference type="Pfam" id="PF00528"/>
    </source>
</evidence>
<proteinExistence type="predicted"/>
<reference evidence="9 10" key="1">
    <citation type="submission" date="2017-05" db="EMBL/GenBank/DDBJ databases">
        <authorList>
            <person name="Varghese N."/>
            <person name="Submissions S."/>
        </authorList>
    </citation>
    <scope>NUCLEOTIDE SEQUENCE [LARGE SCALE GENOMIC DNA]</scope>
    <source>
        <strain evidence="9 10">DSM 29506</strain>
    </source>
</reference>
<evidence type="ECO:0000256" key="7">
    <source>
        <dbReference type="SAM" id="Phobius"/>
    </source>
</evidence>
<evidence type="ECO:0000256" key="2">
    <source>
        <dbReference type="ARBA" id="ARBA00022448"/>
    </source>
</evidence>
<organism evidence="9 10">
    <name type="scientific">Thalassovita litoralis</name>
    <dbReference type="NCBI Taxonomy" id="1010611"/>
    <lineage>
        <taxon>Bacteria</taxon>
        <taxon>Pseudomonadati</taxon>
        <taxon>Pseudomonadota</taxon>
        <taxon>Alphaproteobacteria</taxon>
        <taxon>Rhodobacterales</taxon>
        <taxon>Roseobacteraceae</taxon>
        <taxon>Thalassovita</taxon>
    </lineage>
</organism>
<name>A0A521FIH6_9RHOB</name>
<dbReference type="GO" id="GO:0005886">
    <property type="term" value="C:plasma membrane"/>
    <property type="evidence" value="ECO:0007669"/>
    <property type="project" value="UniProtKB-SubCell"/>
</dbReference>